<evidence type="ECO:0000256" key="1">
    <source>
        <dbReference type="SAM" id="Phobius"/>
    </source>
</evidence>
<proteinExistence type="predicted"/>
<keyword evidence="1" id="KW-0812">Transmembrane</keyword>
<organism evidence="2">
    <name type="scientific">freshwater metagenome</name>
    <dbReference type="NCBI Taxonomy" id="449393"/>
    <lineage>
        <taxon>unclassified sequences</taxon>
        <taxon>metagenomes</taxon>
        <taxon>ecological metagenomes</taxon>
    </lineage>
</organism>
<accession>A0A094SJN8</accession>
<keyword evidence="1" id="KW-1133">Transmembrane helix</keyword>
<feature type="transmembrane region" description="Helical" evidence="1">
    <location>
        <begin position="47"/>
        <end position="63"/>
    </location>
</feature>
<feature type="transmembrane region" description="Helical" evidence="1">
    <location>
        <begin position="101"/>
        <end position="124"/>
    </location>
</feature>
<keyword evidence="1" id="KW-0472">Membrane</keyword>
<reference evidence="2" key="1">
    <citation type="submission" date="2014-05" db="EMBL/GenBank/DDBJ databases">
        <title>Key roles for freshwater Actinobacteria revealed by deep metagenomic sequencing.</title>
        <authorList>
            <person name="Ghai R."/>
            <person name="Mizuno C.M."/>
            <person name="Picazo A."/>
            <person name="Camacho A."/>
            <person name="Rodriguez-Valera F."/>
        </authorList>
    </citation>
    <scope>NUCLEOTIDE SEQUENCE</scope>
</reference>
<evidence type="ECO:0000313" key="2">
    <source>
        <dbReference type="EMBL" id="KGA18688.1"/>
    </source>
</evidence>
<protein>
    <submittedName>
        <fullName evidence="2">Uncharacterized protein</fullName>
    </submittedName>
</protein>
<dbReference type="EMBL" id="JNSK01000021">
    <property type="protein sequence ID" value="KGA18688.1"/>
    <property type="molecule type" value="Genomic_DNA"/>
</dbReference>
<comment type="caution">
    <text evidence="2">The sequence shown here is derived from an EMBL/GenBank/DDBJ whole genome shotgun (WGS) entry which is preliminary data.</text>
</comment>
<feature type="transmembrane region" description="Helical" evidence="1">
    <location>
        <begin position="22"/>
        <end position="41"/>
    </location>
</feature>
<gene>
    <name evidence="2" type="ORF">GM50_7880</name>
</gene>
<sequence length="129" mass="14040">MSTEYIPGTCNIGTGEVKRRQFVAAVGFLLFITSSISLFGIDAPRSARLGLFFPLMVASIGWVQSRKKFCLAYGFMGTFNFGKLGQLSRVSDKSAKRADRLTAISILVQALIYAAAGTAVMYLLPTSIW</sequence>
<name>A0A094SJN8_9ZZZZ</name>
<dbReference type="AlphaFoldDB" id="A0A094SJN8"/>